<evidence type="ECO:0000256" key="1">
    <source>
        <dbReference type="ARBA" id="ARBA00004496"/>
    </source>
</evidence>
<dbReference type="InParanoid" id="A0A4W3GCV0"/>
<keyword evidence="5" id="KW-0433">Leucine-rich repeat</keyword>
<reference evidence="8" key="2">
    <citation type="journal article" date="2007" name="PLoS Biol.">
        <title>Survey sequencing and comparative analysis of the elephant shark (Callorhinchus milii) genome.</title>
        <authorList>
            <person name="Venkatesh B."/>
            <person name="Kirkness E.F."/>
            <person name="Loh Y.H."/>
            <person name="Halpern A.L."/>
            <person name="Lee A.P."/>
            <person name="Johnson J."/>
            <person name="Dandona N."/>
            <person name="Viswanathan L.D."/>
            <person name="Tay A."/>
            <person name="Venter J.C."/>
            <person name="Strausberg R.L."/>
            <person name="Brenner S."/>
        </authorList>
    </citation>
    <scope>NUCLEOTIDE SEQUENCE [LARGE SCALE GENOMIC DNA]</scope>
</reference>
<reference evidence="8" key="3">
    <citation type="journal article" date="2014" name="Nature">
        <title>Elephant shark genome provides unique insights into gnathostome evolution.</title>
        <authorList>
            <consortium name="International Elephant Shark Genome Sequencing Consortium"/>
            <person name="Venkatesh B."/>
            <person name="Lee A.P."/>
            <person name="Ravi V."/>
            <person name="Maurya A.K."/>
            <person name="Lian M.M."/>
            <person name="Swann J.B."/>
            <person name="Ohta Y."/>
            <person name="Flajnik M.F."/>
            <person name="Sutoh Y."/>
            <person name="Kasahara M."/>
            <person name="Hoon S."/>
            <person name="Gangu V."/>
            <person name="Roy S.W."/>
            <person name="Irimia M."/>
            <person name="Korzh V."/>
            <person name="Kondrychyn I."/>
            <person name="Lim Z.W."/>
            <person name="Tay B.H."/>
            <person name="Tohari S."/>
            <person name="Kong K.W."/>
            <person name="Ho S."/>
            <person name="Lorente-Galdos B."/>
            <person name="Quilez J."/>
            <person name="Marques-Bonet T."/>
            <person name="Raney B.J."/>
            <person name="Ingham P.W."/>
            <person name="Tay A."/>
            <person name="Hillier L.W."/>
            <person name="Minx P."/>
            <person name="Boehm T."/>
            <person name="Wilson R.K."/>
            <person name="Brenner S."/>
            <person name="Warren W.C."/>
        </authorList>
    </citation>
    <scope>NUCLEOTIDE SEQUENCE [LARGE SCALE GENOMIC DNA]</scope>
</reference>
<dbReference type="Ensembl" id="ENSCMIT00000000442.1">
    <property type="protein sequence ID" value="ENSCMIP00000000405.1"/>
    <property type="gene ID" value="ENSCMIG00000000303.1"/>
</dbReference>
<name>A0A4W3GCV0_CALMI</name>
<keyword evidence="6" id="KW-0677">Repeat</keyword>
<protein>
    <recommendedName>
        <fullName evidence="3">Leucine-rich repeat-containing protein 14</fullName>
    </recommendedName>
</protein>
<dbReference type="Pfam" id="PF13516">
    <property type="entry name" value="LRR_6"/>
    <property type="match status" value="1"/>
</dbReference>
<reference evidence="8" key="1">
    <citation type="journal article" date="2006" name="Science">
        <title>Ancient noncoding elements conserved in the human genome.</title>
        <authorList>
            <person name="Venkatesh B."/>
            <person name="Kirkness E.F."/>
            <person name="Loh Y.H."/>
            <person name="Halpern A.L."/>
            <person name="Lee A.P."/>
            <person name="Johnson J."/>
            <person name="Dandona N."/>
            <person name="Viswanathan L.D."/>
            <person name="Tay A."/>
            <person name="Venter J.C."/>
            <person name="Strausberg R.L."/>
            <person name="Brenner S."/>
        </authorList>
    </citation>
    <scope>NUCLEOTIDE SEQUENCE [LARGE SCALE GENOMIC DNA]</scope>
</reference>
<evidence type="ECO:0000256" key="4">
    <source>
        <dbReference type="ARBA" id="ARBA00022490"/>
    </source>
</evidence>
<dbReference type="InterPro" id="IPR001611">
    <property type="entry name" value="Leu-rich_rpt"/>
</dbReference>
<organism evidence="7 8">
    <name type="scientific">Callorhinchus milii</name>
    <name type="common">Ghost shark</name>
    <dbReference type="NCBI Taxonomy" id="7868"/>
    <lineage>
        <taxon>Eukaryota</taxon>
        <taxon>Metazoa</taxon>
        <taxon>Chordata</taxon>
        <taxon>Craniata</taxon>
        <taxon>Vertebrata</taxon>
        <taxon>Chondrichthyes</taxon>
        <taxon>Holocephali</taxon>
        <taxon>Chimaeriformes</taxon>
        <taxon>Callorhinchidae</taxon>
        <taxon>Callorhinchus</taxon>
    </lineage>
</organism>
<sequence>MHSLVFFCAQKVISDHASTRKALDSIPHEIYPVLFKAAFLDQRILVLRDLVQMWPFAELNFSSILKKSKHCDQDMIREKPNKQCLQAVILGVKDYVINELRQNRSLTSRKTRASTSKDKYTFRKNRLLRIVDLTGFPDDGDNQDEDTISQWSRSVALAKACIEVSRTSKREEYNSSKRRKGKGGVPMKGSCDSQMCVNIHANLFITSHSYGTVKDALHLSQTFPLCLKCRVLRVEELSVKKTISILELLDPMVLRKIELRYNNLGLCCLSTVFPYIPRFVNLNSLKLPYSNIDVRYMTLEVEEFFQKMVSVLSQLPNLKELNLVSSRLSGRIRELLSVLQQPLESLELAYCFLLPADVTYLASSHHAATLKKLDVSGNNLSDVLLNPFCQLLQQASNSLIYLDIMECRVMDRQLSAFLPALRQCSQLQYFSCFCNPISSEGLKSLLHCVVELPNLKVVVHPNPVDCYEEGLPWPPSTYDLIDYSVDQEKLSRVDAELNEIRLNAVRTDIVTTVKLYNIEWY</sequence>
<evidence type="ECO:0000256" key="5">
    <source>
        <dbReference type="ARBA" id="ARBA00022614"/>
    </source>
</evidence>
<evidence type="ECO:0000256" key="6">
    <source>
        <dbReference type="ARBA" id="ARBA00022737"/>
    </source>
</evidence>
<evidence type="ECO:0000313" key="7">
    <source>
        <dbReference type="Ensembl" id="ENSCMIP00000000405.1"/>
    </source>
</evidence>
<dbReference type="GeneID" id="103179730"/>
<dbReference type="GO" id="GO:0005737">
    <property type="term" value="C:cytoplasm"/>
    <property type="evidence" value="ECO:0007669"/>
    <property type="project" value="UniProtKB-SubCell"/>
</dbReference>
<gene>
    <name evidence="7" type="primary">LOC103179730</name>
</gene>
<evidence type="ECO:0000256" key="3">
    <source>
        <dbReference type="ARBA" id="ARBA00014228"/>
    </source>
</evidence>
<dbReference type="RefSeq" id="XP_042188516.1">
    <property type="nucleotide sequence ID" value="XM_042332582.1"/>
</dbReference>
<dbReference type="AlphaFoldDB" id="A0A4W3GCV0"/>
<evidence type="ECO:0000256" key="2">
    <source>
        <dbReference type="ARBA" id="ARBA00009552"/>
    </source>
</evidence>
<dbReference type="GeneTree" id="ENSGT01030000234531"/>
<keyword evidence="4" id="KW-0963">Cytoplasm</keyword>
<keyword evidence="8" id="KW-1185">Reference proteome</keyword>
<dbReference type="STRING" id="7868.ENSCMIP00000000405"/>
<reference evidence="7" key="5">
    <citation type="submission" date="2025-09" db="UniProtKB">
        <authorList>
            <consortium name="Ensembl"/>
        </authorList>
    </citation>
    <scope>IDENTIFICATION</scope>
</reference>
<dbReference type="SUPFAM" id="SSF52047">
    <property type="entry name" value="RNI-like"/>
    <property type="match status" value="1"/>
</dbReference>
<accession>A0A4W3GCV0</accession>
<comment type="similarity">
    <text evidence="2">Belongs to the PRAME family. LRRC14 subfamily.</text>
</comment>
<comment type="subcellular location">
    <subcellularLocation>
        <location evidence="1">Cytoplasm</location>
    </subcellularLocation>
</comment>
<dbReference type="Gene3D" id="3.80.10.10">
    <property type="entry name" value="Ribonuclease Inhibitor"/>
    <property type="match status" value="1"/>
</dbReference>
<dbReference type="PANTHER" id="PTHR14224">
    <property type="entry name" value="SIMILAR TO PREFERENTIALLY EXPRESSED ANTIGEN IN MELANOMA-LIKE 3"/>
    <property type="match status" value="1"/>
</dbReference>
<dbReference type="InterPro" id="IPR050694">
    <property type="entry name" value="LRRC14/PRAME"/>
</dbReference>
<dbReference type="Proteomes" id="UP000314986">
    <property type="component" value="Unassembled WGS sequence"/>
</dbReference>
<reference evidence="7" key="4">
    <citation type="submission" date="2025-08" db="UniProtKB">
        <authorList>
            <consortium name="Ensembl"/>
        </authorList>
    </citation>
    <scope>IDENTIFICATION</scope>
</reference>
<dbReference type="InterPro" id="IPR032675">
    <property type="entry name" value="LRR_dom_sf"/>
</dbReference>
<proteinExistence type="inferred from homology"/>
<dbReference type="PANTHER" id="PTHR14224:SF9">
    <property type="entry name" value="LEUCINE-RICH REPEAT-CONTAINING PROTEIN 14"/>
    <property type="match status" value="1"/>
</dbReference>
<evidence type="ECO:0000313" key="8">
    <source>
        <dbReference type="Proteomes" id="UP000314986"/>
    </source>
</evidence>